<dbReference type="AlphaFoldDB" id="A0A4Y7KTY9"/>
<dbReference type="Gramene" id="RZC76804">
    <property type="protein sequence ID" value="RZC76804"/>
    <property type="gene ID" value="C5167_000962"/>
</dbReference>
<organism evidence="1 2">
    <name type="scientific">Papaver somniferum</name>
    <name type="common">Opium poppy</name>
    <dbReference type="NCBI Taxonomy" id="3469"/>
    <lineage>
        <taxon>Eukaryota</taxon>
        <taxon>Viridiplantae</taxon>
        <taxon>Streptophyta</taxon>
        <taxon>Embryophyta</taxon>
        <taxon>Tracheophyta</taxon>
        <taxon>Spermatophyta</taxon>
        <taxon>Magnoliopsida</taxon>
        <taxon>Ranunculales</taxon>
        <taxon>Papaveraceae</taxon>
        <taxon>Papaveroideae</taxon>
        <taxon>Papaver</taxon>
    </lineage>
</organism>
<dbReference type="Proteomes" id="UP000316621">
    <property type="component" value="Chromosome 9"/>
</dbReference>
<evidence type="ECO:0000313" key="2">
    <source>
        <dbReference type="Proteomes" id="UP000316621"/>
    </source>
</evidence>
<keyword evidence="2" id="KW-1185">Reference proteome</keyword>
<dbReference type="EMBL" id="CM010723">
    <property type="protein sequence ID" value="RZC76804.1"/>
    <property type="molecule type" value="Genomic_DNA"/>
</dbReference>
<proteinExistence type="predicted"/>
<protein>
    <submittedName>
        <fullName evidence="1">Uncharacterized protein</fullName>
    </submittedName>
</protein>
<name>A0A4Y7KTY9_PAPSO</name>
<sequence length="54" mass="5839">MGVDTIADGVVKVLNWGELGILRIVVLKICSKLSDSDDDGTDDSGIERTHVLRL</sequence>
<gene>
    <name evidence="1" type="ORF">C5167_000962</name>
</gene>
<accession>A0A4Y7KTY9</accession>
<evidence type="ECO:0000313" key="1">
    <source>
        <dbReference type="EMBL" id="RZC76804.1"/>
    </source>
</evidence>
<reference evidence="1 2" key="1">
    <citation type="journal article" date="2018" name="Science">
        <title>The opium poppy genome and morphinan production.</title>
        <authorList>
            <person name="Guo L."/>
            <person name="Winzer T."/>
            <person name="Yang X."/>
            <person name="Li Y."/>
            <person name="Ning Z."/>
            <person name="He Z."/>
            <person name="Teodor R."/>
            <person name="Lu Y."/>
            <person name="Bowser T.A."/>
            <person name="Graham I.A."/>
            <person name="Ye K."/>
        </authorList>
    </citation>
    <scope>NUCLEOTIDE SEQUENCE [LARGE SCALE GENOMIC DNA]</scope>
    <source>
        <strain evidence="2">cv. HN1</strain>
        <tissue evidence="1">Leaves</tissue>
    </source>
</reference>